<evidence type="ECO:0000313" key="7">
    <source>
        <dbReference type="Proteomes" id="UP000198718"/>
    </source>
</evidence>
<sequence>MDKNTKSYMKLFDDALIGTFCSTLDGKFLYVNKAFSNILKYDSPEDVIHSVKNIEGEIYAKNTHWQLLEEIEGDGKLSNYQVQCYCKDRSIITVLLNIHIKKDKQENTLYLEGFIHDITPLKEKEEQLKKNEQMLQELNDELESALQQLSASEEELCDNYNRLKEKEADLVYQKNSFECLFNNSLDAIIHFDENKYIINVNQQFIELFGYTLQELKGKYINDIIDPFSQVEYYLTYANLEKGDCKFRDTLRYDKHGNPIKVFVKGVPIVINNKVVGGYAIYTDARPIKEAEEQIKKQQQRLEFHFNYSPDAIVYLDMNHNIQEINKKFTDLFGYSASECIGKNIQNLIIGEEYLEESQLINDLIHKKQTVEIDTFRRRKDGIFIDVCVRGGPTIVDGQITGYHVIYTDIRTRKEAEERIKYLSYHDNLTGLYNRAFFEEELKRLDTQRQMPLAVIIGDVNGLKLTNDVFGHLQGDKLLVKTAEILKEACRREDIVCRWGGDEFAILLTQTDKETARVICHRIYSLCKQSDTEPINISISLGYAVKYRSDQFMTDIIKEAEEQMYRNKLLENKSTRSSIILSLQKSLYEGNYETEEHVERMKLLSIKLGKSLNLDNDKISELGLLAILHDIGKIAISDTILLKPGKLTPEEWEEVKRHCEIGYRIAQTSPELTHIAKYILFHHERWDGKGYPRGLKGDEIPLLCRIIAVIDAYDVMTHCSIYKESLSHKEALDEILRCSGSQFDPEIVTKFIGIF</sequence>
<evidence type="ECO:0000259" key="5">
    <source>
        <dbReference type="PROSITE" id="PS51832"/>
    </source>
</evidence>
<dbReference type="InterPro" id="IPR000160">
    <property type="entry name" value="GGDEF_dom"/>
</dbReference>
<dbReference type="InterPro" id="IPR037522">
    <property type="entry name" value="HD_GYP_dom"/>
</dbReference>
<protein>
    <submittedName>
        <fullName evidence="6">PAS domain S-box-containing protein/diguanylate cyclase (GGDEF) domain-containing protein</fullName>
    </submittedName>
</protein>
<dbReference type="InterPro" id="IPR043128">
    <property type="entry name" value="Rev_trsase/Diguanyl_cyclase"/>
</dbReference>
<dbReference type="PROSITE" id="PS50887">
    <property type="entry name" value="GGDEF"/>
    <property type="match status" value="1"/>
</dbReference>
<feature type="domain" description="HD-GYP" evidence="5">
    <location>
        <begin position="571"/>
        <end position="754"/>
    </location>
</feature>
<dbReference type="OrthoDB" id="9804747at2"/>
<evidence type="ECO:0000259" key="3">
    <source>
        <dbReference type="PROSITE" id="PS50113"/>
    </source>
</evidence>
<dbReference type="CDD" id="cd00130">
    <property type="entry name" value="PAS"/>
    <property type="match status" value="3"/>
</dbReference>
<keyword evidence="7" id="KW-1185">Reference proteome</keyword>
<reference evidence="6 7" key="1">
    <citation type="submission" date="2016-10" db="EMBL/GenBank/DDBJ databases">
        <authorList>
            <person name="de Groot N.N."/>
        </authorList>
    </citation>
    <scope>NUCLEOTIDE SEQUENCE [LARGE SCALE GENOMIC DNA]</scope>
    <source>
        <strain evidence="6 7">DSM 18346</strain>
    </source>
</reference>
<feature type="domain" description="PAC" evidence="3">
    <location>
        <begin position="78"/>
        <end position="130"/>
    </location>
</feature>
<dbReference type="SUPFAM" id="SSF109604">
    <property type="entry name" value="HD-domain/PDEase-like"/>
    <property type="match status" value="1"/>
</dbReference>
<dbReference type="SUPFAM" id="SSF55073">
    <property type="entry name" value="Nucleotide cyclase"/>
    <property type="match status" value="1"/>
</dbReference>
<dbReference type="Pfam" id="PF00989">
    <property type="entry name" value="PAS"/>
    <property type="match status" value="1"/>
</dbReference>
<feature type="coiled-coil region" evidence="1">
    <location>
        <begin position="121"/>
        <end position="166"/>
    </location>
</feature>
<dbReference type="SMART" id="SM00267">
    <property type="entry name" value="GGDEF"/>
    <property type="match status" value="1"/>
</dbReference>
<dbReference type="InterPro" id="IPR000700">
    <property type="entry name" value="PAS-assoc_C"/>
</dbReference>
<evidence type="ECO:0000259" key="4">
    <source>
        <dbReference type="PROSITE" id="PS50887"/>
    </source>
</evidence>
<dbReference type="Pfam" id="PF13487">
    <property type="entry name" value="HD_5"/>
    <property type="match status" value="1"/>
</dbReference>
<dbReference type="InterPro" id="IPR001610">
    <property type="entry name" value="PAC"/>
</dbReference>
<feature type="domain" description="GGDEF" evidence="4">
    <location>
        <begin position="450"/>
        <end position="583"/>
    </location>
</feature>
<dbReference type="Proteomes" id="UP000198718">
    <property type="component" value="Unassembled WGS sequence"/>
</dbReference>
<dbReference type="Gene3D" id="3.30.70.270">
    <property type="match status" value="1"/>
</dbReference>
<dbReference type="PROSITE" id="PS50112">
    <property type="entry name" value="PAS"/>
    <property type="match status" value="2"/>
</dbReference>
<proteinExistence type="predicted"/>
<dbReference type="InterPro" id="IPR003607">
    <property type="entry name" value="HD/PDEase_dom"/>
</dbReference>
<dbReference type="CDD" id="cd00077">
    <property type="entry name" value="HDc"/>
    <property type="match status" value="1"/>
</dbReference>
<dbReference type="SMART" id="SM00091">
    <property type="entry name" value="PAS"/>
    <property type="match status" value="3"/>
</dbReference>
<evidence type="ECO:0000259" key="2">
    <source>
        <dbReference type="PROSITE" id="PS50112"/>
    </source>
</evidence>
<organism evidence="6 7">
    <name type="scientific">Natronincola ferrireducens</name>
    <dbReference type="NCBI Taxonomy" id="393762"/>
    <lineage>
        <taxon>Bacteria</taxon>
        <taxon>Bacillati</taxon>
        <taxon>Bacillota</taxon>
        <taxon>Clostridia</taxon>
        <taxon>Peptostreptococcales</taxon>
        <taxon>Natronincolaceae</taxon>
        <taxon>Natronincola</taxon>
    </lineage>
</organism>
<keyword evidence="1" id="KW-0175">Coiled coil</keyword>
<accession>A0A1G9DSQ1</accession>
<dbReference type="GO" id="GO:0006355">
    <property type="term" value="P:regulation of DNA-templated transcription"/>
    <property type="evidence" value="ECO:0007669"/>
    <property type="project" value="InterPro"/>
</dbReference>
<dbReference type="PANTHER" id="PTHR43155">
    <property type="entry name" value="CYCLIC DI-GMP PHOSPHODIESTERASE PA4108-RELATED"/>
    <property type="match status" value="1"/>
</dbReference>
<dbReference type="InterPro" id="IPR013767">
    <property type="entry name" value="PAS_fold"/>
</dbReference>
<dbReference type="PROSITE" id="PS50113">
    <property type="entry name" value="PAC"/>
    <property type="match status" value="1"/>
</dbReference>
<dbReference type="RefSeq" id="WP_090553302.1">
    <property type="nucleotide sequence ID" value="NZ_FNFP01000003.1"/>
</dbReference>
<dbReference type="CDD" id="cd01949">
    <property type="entry name" value="GGDEF"/>
    <property type="match status" value="1"/>
</dbReference>
<dbReference type="PROSITE" id="PS51832">
    <property type="entry name" value="HD_GYP"/>
    <property type="match status" value="1"/>
</dbReference>
<feature type="domain" description="PAS" evidence="2">
    <location>
        <begin position="297"/>
        <end position="367"/>
    </location>
</feature>
<dbReference type="InterPro" id="IPR035965">
    <property type="entry name" value="PAS-like_dom_sf"/>
</dbReference>
<dbReference type="Pfam" id="PF00990">
    <property type="entry name" value="GGDEF"/>
    <property type="match status" value="1"/>
</dbReference>
<dbReference type="PANTHER" id="PTHR43155:SF2">
    <property type="entry name" value="CYCLIC DI-GMP PHOSPHODIESTERASE PA4108"/>
    <property type="match status" value="1"/>
</dbReference>
<dbReference type="InterPro" id="IPR029787">
    <property type="entry name" value="Nucleotide_cyclase"/>
</dbReference>
<dbReference type="SMART" id="SM00086">
    <property type="entry name" value="PAC"/>
    <property type="match status" value="2"/>
</dbReference>
<dbReference type="EMBL" id="FNFP01000003">
    <property type="protein sequence ID" value="SDK66906.1"/>
    <property type="molecule type" value="Genomic_DNA"/>
</dbReference>
<dbReference type="Gene3D" id="3.30.450.20">
    <property type="entry name" value="PAS domain"/>
    <property type="match status" value="3"/>
</dbReference>
<dbReference type="Pfam" id="PF13426">
    <property type="entry name" value="PAS_9"/>
    <property type="match status" value="2"/>
</dbReference>
<dbReference type="AlphaFoldDB" id="A0A1G9DSQ1"/>
<dbReference type="NCBIfam" id="TIGR00254">
    <property type="entry name" value="GGDEF"/>
    <property type="match status" value="1"/>
</dbReference>
<name>A0A1G9DSQ1_9FIRM</name>
<dbReference type="SUPFAM" id="SSF55785">
    <property type="entry name" value="PYP-like sensor domain (PAS domain)"/>
    <property type="match status" value="3"/>
</dbReference>
<gene>
    <name evidence="6" type="ORF">SAMN05660472_01721</name>
</gene>
<dbReference type="SMART" id="SM00471">
    <property type="entry name" value="HDc"/>
    <property type="match status" value="1"/>
</dbReference>
<dbReference type="Gene3D" id="1.10.3210.10">
    <property type="entry name" value="Hypothetical protein af1432"/>
    <property type="match status" value="1"/>
</dbReference>
<dbReference type="STRING" id="393762.SAMN05660472_01721"/>
<dbReference type="NCBIfam" id="TIGR00229">
    <property type="entry name" value="sensory_box"/>
    <property type="match status" value="3"/>
</dbReference>
<evidence type="ECO:0000313" key="6">
    <source>
        <dbReference type="EMBL" id="SDK66906.1"/>
    </source>
</evidence>
<dbReference type="InterPro" id="IPR000014">
    <property type="entry name" value="PAS"/>
</dbReference>
<feature type="domain" description="PAS" evidence="2">
    <location>
        <begin position="173"/>
        <end position="226"/>
    </location>
</feature>
<evidence type="ECO:0000256" key="1">
    <source>
        <dbReference type="SAM" id="Coils"/>
    </source>
</evidence>